<keyword evidence="1" id="KW-0472">Membrane</keyword>
<feature type="transmembrane region" description="Helical" evidence="1">
    <location>
        <begin position="20"/>
        <end position="40"/>
    </location>
</feature>
<organism evidence="2 3">
    <name type="scientific">Corynespora cassiicola Philippines</name>
    <dbReference type="NCBI Taxonomy" id="1448308"/>
    <lineage>
        <taxon>Eukaryota</taxon>
        <taxon>Fungi</taxon>
        <taxon>Dikarya</taxon>
        <taxon>Ascomycota</taxon>
        <taxon>Pezizomycotina</taxon>
        <taxon>Dothideomycetes</taxon>
        <taxon>Pleosporomycetidae</taxon>
        <taxon>Pleosporales</taxon>
        <taxon>Corynesporascaceae</taxon>
        <taxon>Corynespora</taxon>
    </lineage>
</organism>
<dbReference type="Pfam" id="PF06127">
    <property type="entry name" value="Mpo1-like"/>
    <property type="match status" value="1"/>
</dbReference>
<feature type="transmembrane region" description="Helical" evidence="1">
    <location>
        <begin position="76"/>
        <end position="97"/>
    </location>
</feature>
<dbReference type="InterPro" id="IPR009305">
    <property type="entry name" value="Mpo1-like"/>
</dbReference>
<dbReference type="GO" id="GO:0005783">
    <property type="term" value="C:endoplasmic reticulum"/>
    <property type="evidence" value="ECO:0007669"/>
    <property type="project" value="TreeGrafter"/>
</dbReference>
<protein>
    <submittedName>
        <fullName evidence="2">DUF962-domain-containing protein</fullName>
    </submittedName>
</protein>
<dbReference type="PANTHER" id="PTHR28026:SF9">
    <property type="entry name" value="2-HYDROXY-PALMITIC ACID DIOXYGENASE MPO1"/>
    <property type="match status" value="1"/>
</dbReference>
<name>A0A2T2P9V7_CORCC</name>
<feature type="transmembrane region" description="Helical" evidence="1">
    <location>
        <begin position="109"/>
        <end position="127"/>
    </location>
</feature>
<feature type="transmembrane region" description="Helical" evidence="1">
    <location>
        <begin position="142"/>
        <end position="159"/>
    </location>
</feature>
<reference evidence="2 3" key="1">
    <citation type="journal article" date="2018" name="Front. Microbiol.">
        <title>Genome-Wide Analysis of Corynespora cassiicola Leaf Fall Disease Putative Effectors.</title>
        <authorList>
            <person name="Lopez D."/>
            <person name="Ribeiro S."/>
            <person name="Label P."/>
            <person name="Fumanal B."/>
            <person name="Venisse J.S."/>
            <person name="Kohler A."/>
            <person name="de Oliveira R.R."/>
            <person name="Labutti K."/>
            <person name="Lipzen A."/>
            <person name="Lail K."/>
            <person name="Bauer D."/>
            <person name="Ohm R.A."/>
            <person name="Barry K.W."/>
            <person name="Spatafora J."/>
            <person name="Grigoriev I.V."/>
            <person name="Martin F.M."/>
            <person name="Pujade-Renaud V."/>
        </authorList>
    </citation>
    <scope>NUCLEOTIDE SEQUENCE [LARGE SCALE GENOMIC DNA]</scope>
    <source>
        <strain evidence="2 3">Philippines</strain>
    </source>
</reference>
<dbReference type="OrthoDB" id="2124888at2759"/>
<accession>A0A2T2P9V7</accession>
<keyword evidence="1" id="KW-1133">Transmembrane helix</keyword>
<dbReference type="GO" id="GO:0016020">
    <property type="term" value="C:membrane"/>
    <property type="evidence" value="ECO:0007669"/>
    <property type="project" value="GOC"/>
</dbReference>
<dbReference type="GO" id="GO:0046521">
    <property type="term" value="P:sphingoid catabolic process"/>
    <property type="evidence" value="ECO:0007669"/>
    <property type="project" value="TreeGrafter"/>
</dbReference>
<evidence type="ECO:0000313" key="2">
    <source>
        <dbReference type="EMBL" id="PSN74443.1"/>
    </source>
</evidence>
<evidence type="ECO:0000256" key="1">
    <source>
        <dbReference type="SAM" id="Phobius"/>
    </source>
</evidence>
<proteinExistence type="predicted"/>
<dbReference type="AlphaFoldDB" id="A0A2T2P9V7"/>
<evidence type="ECO:0000313" key="3">
    <source>
        <dbReference type="Proteomes" id="UP000240883"/>
    </source>
</evidence>
<dbReference type="EMBL" id="KZ678128">
    <property type="protein sequence ID" value="PSN74443.1"/>
    <property type="molecule type" value="Genomic_DNA"/>
</dbReference>
<dbReference type="PANTHER" id="PTHR28026">
    <property type="entry name" value="DUF962 DOMAIN PROTEIN (AFU_ORTHOLOGUE AFUA_8G05310)"/>
    <property type="match status" value="1"/>
</dbReference>
<keyword evidence="1" id="KW-0812">Transmembrane</keyword>
<sequence>MPLFDLKKNLVFYGAYHNEPTNVAIHMTCVPILLATGFIFGTNTPALRTPQLLTRASLPLNLGTLAATTYSTLYLLLSPNVAGATVAPLVLAAASLANRLRARYDATKVNSIAVGVHVASWILQFVGHGKFEGRKPALFDNLVQALFLAPLFVWYEILFKLGFYKGLRREVEEGIRVELAKLNSKRKEGEQKK</sequence>
<gene>
    <name evidence="2" type="ORF">BS50DRAFT_567283</name>
</gene>
<keyword evidence="3" id="KW-1185">Reference proteome</keyword>
<dbReference type="Proteomes" id="UP000240883">
    <property type="component" value="Unassembled WGS sequence"/>
</dbReference>